<protein>
    <submittedName>
        <fullName evidence="1">Uncharacterized protein</fullName>
    </submittedName>
</protein>
<dbReference type="AlphaFoldDB" id="A0AAD6AQG7"/>
<accession>A0AAD6AQG7</accession>
<proteinExistence type="predicted"/>
<evidence type="ECO:0000313" key="2">
    <source>
        <dbReference type="Proteomes" id="UP001219934"/>
    </source>
</evidence>
<keyword evidence="2" id="KW-1185">Reference proteome</keyword>
<organism evidence="1 2">
    <name type="scientific">Pogonophryne albipinna</name>
    <dbReference type="NCBI Taxonomy" id="1090488"/>
    <lineage>
        <taxon>Eukaryota</taxon>
        <taxon>Metazoa</taxon>
        <taxon>Chordata</taxon>
        <taxon>Craniata</taxon>
        <taxon>Vertebrata</taxon>
        <taxon>Euteleostomi</taxon>
        <taxon>Actinopterygii</taxon>
        <taxon>Neopterygii</taxon>
        <taxon>Teleostei</taxon>
        <taxon>Neoteleostei</taxon>
        <taxon>Acanthomorphata</taxon>
        <taxon>Eupercaria</taxon>
        <taxon>Perciformes</taxon>
        <taxon>Notothenioidei</taxon>
        <taxon>Pogonophryne</taxon>
    </lineage>
</organism>
<sequence>MLIPPTSVTAKSQPFKKKVVRAFFSPVIGISPAGGLRRCSNPELKQGMSLSDKVLSVVRKGTQPPTTIRPYGGPALSAGCGEAGVVYTHLFASPPPLHPSRHSPGPEASLSFVQPQRQEAFRAMSSSVLL</sequence>
<comment type="caution">
    <text evidence="1">The sequence shown here is derived from an EMBL/GenBank/DDBJ whole genome shotgun (WGS) entry which is preliminary data.</text>
</comment>
<evidence type="ECO:0000313" key="1">
    <source>
        <dbReference type="EMBL" id="KAJ4929031.1"/>
    </source>
</evidence>
<dbReference type="EMBL" id="JAPTMU010000017">
    <property type="protein sequence ID" value="KAJ4929031.1"/>
    <property type="molecule type" value="Genomic_DNA"/>
</dbReference>
<name>A0AAD6AQG7_9TELE</name>
<dbReference type="Proteomes" id="UP001219934">
    <property type="component" value="Unassembled WGS sequence"/>
</dbReference>
<gene>
    <name evidence="1" type="ORF">JOQ06_004652</name>
</gene>
<reference evidence="1" key="1">
    <citation type="submission" date="2022-11" db="EMBL/GenBank/DDBJ databases">
        <title>Chromosome-level genome of Pogonophryne albipinna.</title>
        <authorList>
            <person name="Jo E."/>
        </authorList>
    </citation>
    <scope>NUCLEOTIDE SEQUENCE</scope>
    <source>
        <strain evidence="1">SGF0006</strain>
        <tissue evidence="1">Muscle</tissue>
    </source>
</reference>